<sequence>MQISLGWRIWVHAWCIFFVPGANGAYYFGGIDKMNGSSEPTLSVVRVSCNGAPQVPKTRNTFWVTHLALNRLNDMYDSVGNINS</sequence>
<name>A0ABU1T2B5_9ACTO</name>
<evidence type="ECO:0000313" key="1">
    <source>
        <dbReference type="EMBL" id="MDR6939401.1"/>
    </source>
</evidence>
<accession>A0ABU1T2B5</accession>
<dbReference type="EMBL" id="JAVDUJ010000001">
    <property type="protein sequence ID" value="MDR6939401.1"/>
    <property type="molecule type" value="Genomic_DNA"/>
</dbReference>
<comment type="caution">
    <text evidence="1">The sequence shown here is derived from an EMBL/GenBank/DDBJ whole genome shotgun (WGS) entry which is preliminary data.</text>
</comment>
<protein>
    <submittedName>
        <fullName evidence="1">Uncharacterized protein</fullName>
    </submittedName>
</protein>
<keyword evidence="2" id="KW-1185">Reference proteome</keyword>
<reference evidence="1 2" key="1">
    <citation type="submission" date="2023-07" db="EMBL/GenBank/DDBJ databases">
        <title>Sequencing the genomes of 1000 actinobacteria strains.</title>
        <authorList>
            <person name="Klenk H.-P."/>
        </authorList>
    </citation>
    <scope>NUCLEOTIDE SEQUENCE [LARGE SCALE GENOMIC DNA]</scope>
    <source>
        <strain evidence="1 2">DSM 15539</strain>
    </source>
</reference>
<organism evidence="1 2">
    <name type="scientific">Arcanobacterium hippocoleae</name>
    <dbReference type="NCBI Taxonomy" id="149017"/>
    <lineage>
        <taxon>Bacteria</taxon>
        <taxon>Bacillati</taxon>
        <taxon>Actinomycetota</taxon>
        <taxon>Actinomycetes</taxon>
        <taxon>Actinomycetales</taxon>
        <taxon>Actinomycetaceae</taxon>
        <taxon>Arcanobacterium</taxon>
    </lineage>
</organism>
<evidence type="ECO:0000313" key="2">
    <source>
        <dbReference type="Proteomes" id="UP001266099"/>
    </source>
</evidence>
<proteinExistence type="predicted"/>
<gene>
    <name evidence="1" type="ORF">J2S36_000944</name>
</gene>
<dbReference type="Proteomes" id="UP001266099">
    <property type="component" value="Unassembled WGS sequence"/>
</dbReference>